<sequence length="54" mass="6355">MIWEVIFIPLLFIPTLVLMALCDLPARFRRSSRKGKGEGEGTARRKQQQQRRRV</sequence>
<keyword evidence="2" id="KW-1133">Transmembrane helix</keyword>
<keyword evidence="2" id="KW-0812">Transmembrane</keyword>
<gene>
    <name evidence="3" type="ORF">M430DRAFT_35259</name>
</gene>
<dbReference type="AlphaFoldDB" id="A0A2T3B2S0"/>
<dbReference type="RefSeq" id="XP_024721214.1">
    <property type="nucleotide sequence ID" value="XM_024866708.1"/>
</dbReference>
<protein>
    <submittedName>
        <fullName evidence="3">Uncharacterized protein</fullName>
    </submittedName>
</protein>
<evidence type="ECO:0000313" key="4">
    <source>
        <dbReference type="Proteomes" id="UP000241818"/>
    </source>
</evidence>
<proteinExistence type="predicted"/>
<evidence type="ECO:0000313" key="3">
    <source>
        <dbReference type="EMBL" id="PSS18862.1"/>
    </source>
</evidence>
<reference evidence="3 4" key="1">
    <citation type="journal article" date="2018" name="New Phytol.">
        <title>Comparative genomics and transcriptomics depict ericoid mycorrhizal fungi as versatile saprotrophs and plant mutualists.</title>
        <authorList>
            <person name="Martino E."/>
            <person name="Morin E."/>
            <person name="Grelet G.A."/>
            <person name="Kuo A."/>
            <person name="Kohler A."/>
            <person name="Daghino S."/>
            <person name="Barry K.W."/>
            <person name="Cichocki N."/>
            <person name="Clum A."/>
            <person name="Dockter R.B."/>
            <person name="Hainaut M."/>
            <person name="Kuo R.C."/>
            <person name="LaButti K."/>
            <person name="Lindahl B.D."/>
            <person name="Lindquist E.A."/>
            <person name="Lipzen A."/>
            <person name="Khouja H.R."/>
            <person name="Magnuson J."/>
            <person name="Murat C."/>
            <person name="Ohm R.A."/>
            <person name="Singer S.W."/>
            <person name="Spatafora J.W."/>
            <person name="Wang M."/>
            <person name="Veneault-Fourrey C."/>
            <person name="Henrissat B."/>
            <person name="Grigoriev I.V."/>
            <person name="Martin F.M."/>
            <person name="Perotto S."/>
        </authorList>
    </citation>
    <scope>NUCLEOTIDE SEQUENCE [LARGE SCALE GENOMIC DNA]</scope>
    <source>
        <strain evidence="3 4">ATCC 22711</strain>
    </source>
</reference>
<name>A0A2T3B2S0_AMORE</name>
<dbReference type="Proteomes" id="UP000241818">
    <property type="component" value="Unassembled WGS sequence"/>
</dbReference>
<feature type="region of interest" description="Disordered" evidence="1">
    <location>
        <begin position="31"/>
        <end position="54"/>
    </location>
</feature>
<dbReference type="EMBL" id="KZ679011">
    <property type="protein sequence ID" value="PSS18862.1"/>
    <property type="molecule type" value="Genomic_DNA"/>
</dbReference>
<evidence type="ECO:0000256" key="2">
    <source>
        <dbReference type="SAM" id="Phobius"/>
    </source>
</evidence>
<feature type="transmembrane region" description="Helical" evidence="2">
    <location>
        <begin position="6"/>
        <end position="26"/>
    </location>
</feature>
<keyword evidence="2" id="KW-0472">Membrane</keyword>
<evidence type="ECO:0000256" key="1">
    <source>
        <dbReference type="SAM" id="MobiDB-lite"/>
    </source>
</evidence>
<dbReference type="GeneID" id="36574789"/>
<accession>A0A2T3B2S0</accession>
<organism evidence="3 4">
    <name type="scientific">Amorphotheca resinae ATCC 22711</name>
    <dbReference type="NCBI Taxonomy" id="857342"/>
    <lineage>
        <taxon>Eukaryota</taxon>
        <taxon>Fungi</taxon>
        <taxon>Dikarya</taxon>
        <taxon>Ascomycota</taxon>
        <taxon>Pezizomycotina</taxon>
        <taxon>Leotiomycetes</taxon>
        <taxon>Helotiales</taxon>
        <taxon>Amorphothecaceae</taxon>
        <taxon>Amorphotheca</taxon>
    </lineage>
</organism>
<keyword evidence="4" id="KW-1185">Reference proteome</keyword>
<dbReference type="InParanoid" id="A0A2T3B2S0"/>
<feature type="compositionally biased region" description="Basic residues" evidence="1">
    <location>
        <begin position="44"/>
        <end position="54"/>
    </location>
</feature>